<dbReference type="SMART" id="SM00575">
    <property type="entry name" value="ZnF_PMZ"/>
    <property type="match status" value="1"/>
</dbReference>
<sequence>MGYYFIASLSYIHICRPSLTYVMEQTPHVSPEAENLQFCSDLNCSESAEGTEQSSTRANVEEEFSSLSIEEMENRLEVGQPMQNELVAYGLYCVYAHTKGFTVRKDNVERFNDGSGIKARDFVCSCEGSEDEKRFRLNPAFLKPTLRCKCKAKLRVARLKGQNWRVTAFRKEHSHDMLPPDQRNLLRSARHMSPDIEKCFETMIKCGVPMARAYDFLQTLSHGRENAQFNEKDVRDSVSCTGNQGGIENADITELFQHFISMSNKEPYFYWNVKRNENNRLMNVFFRDYRCSIDYEYFGDVLSVENTYRTNKYNMLCCPFVGVNHHLQNVMFGFAFMSEETESSYEWLFRTFLESMGGKQPETIFTDQCETMERAIETIFPYSYHRFRHCHINHIAHSHFGSLNNDSSFKTLWNKCMSDCQNEEEFENTWKQMVDSYNIEDKDWFNLMYSLRHKWATAFSYHKFSAGLKATSRSEGTHAALKRKFGGTTSSLYDYVLAFEKLQEAWRMDEKEKDTRSHHSRLPSGRNPWLIQAAKVYTMKIFTLFQQEMRETLNFAVTGQQEVVGTSSMWFTLKPYGDSSRFILVQFDRCTLSVNCSCHKFESIGILCSHVLRVFDRVNVDCIPDRYIKKRWTKNMKNRIPDGSNVSRSESDGASQVVYVHEMMKGIYDLACRAQSHKETAHILTESLELAKSKLDAWFEKFSLDNWTAADDLGADEDDLQTN</sequence>
<dbReference type="GO" id="GO:0008270">
    <property type="term" value="F:zinc ion binding"/>
    <property type="evidence" value="ECO:0007669"/>
    <property type="project" value="UniProtKB-KW"/>
</dbReference>
<organism evidence="6 7">
    <name type="scientific">Penstemon smallii</name>
    <dbReference type="NCBI Taxonomy" id="265156"/>
    <lineage>
        <taxon>Eukaryota</taxon>
        <taxon>Viridiplantae</taxon>
        <taxon>Streptophyta</taxon>
        <taxon>Embryophyta</taxon>
        <taxon>Tracheophyta</taxon>
        <taxon>Spermatophyta</taxon>
        <taxon>Magnoliopsida</taxon>
        <taxon>eudicotyledons</taxon>
        <taxon>Gunneridae</taxon>
        <taxon>Pentapetalae</taxon>
        <taxon>asterids</taxon>
        <taxon>lamiids</taxon>
        <taxon>Lamiales</taxon>
        <taxon>Plantaginaceae</taxon>
        <taxon>Cheloneae</taxon>
        <taxon>Penstemon</taxon>
    </lineage>
</organism>
<accession>A0ABD3U972</accession>
<comment type="caution">
    <text evidence="6">The sequence shown here is derived from an EMBL/GenBank/DDBJ whole genome shotgun (WGS) entry which is preliminary data.</text>
</comment>
<dbReference type="InterPro" id="IPR006564">
    <property type="entry name" value="Znf_PMZ"/>
</dbReference>
<keyword evidence="1" id="KW-0479">Metal-binding</keyword>
<dbReference type="PANTHER" id="PTHR47718:SF17">
    <property type="entry name" value="PROTEIN FAR1-RELATED SEQUENCE 5-LIKE"/>
    <property type="match status" value="1"/>
</dbReference>
<keyword evidence="7" id="KW-1185">Reference proteome</keyword>
<dbReference type="Pfam" id="PF10551">
    <property type="entry name" value="MULE"/>
    <property type="match status" value="1"/>
</dbReference>
<dbReference type="PANTHER" id="PTHR47718">
    <property type="entry name" value="OS01G0519700 PROTEIN"/>
    <property type="match status" value="1"/>
</dbReference>
<dbReference type="InterPro" id="IPR007527">
    <property type="entry name" value="Znf_SWIM"/>
</dbReference>
<keyword evidence="3" id="KW-0862">Zinc</keyword>
<gene>
    <name evidence="6" type="ORF">ACJIZ3_002270</name>
</gene>
<evidence type="ECO:0000256" key="2">
    <source>
        <dbReference type="ARBA" id="ARBA00022771"/>
    </source>
</evidence>
<evidence type="ECO:0000259" key="5">
    <source>
        <dbReference type="PROSITE" id="PS50966"/>
    </source>
</evidence>
<evidence type="ECO:0000256" key="3">
    <source>
        <dbReference type="ARBA" id="ARBA00022833"/>
    </source>
</evidence>
<name>A0ABD3U972_9LAMI</name>
<dbReference type="PROSITE" id="PS50966">
    <property type="entry name" value="ZF_SWIM"/>
    <property type="match status" value="1"/>
</dbReference>
<evidence type="ECO:0000256" key="1">
    <source>
        <dbReference type="ARBA" id="ARBA00022723"/>
    </source>
</evidence>
<dbReference type="Pfam" id="PF04434">
    <property type="entry name" value="SWIM"/>
    <property type="match status" value="1"/>
</dbReference>
<evidence type="ECO:0000313" key="6">
    <source>
        <dbReference type="EMBL" id="KAL3844867.1"/>
    </source>
</evidence>
<dbReference type="Proteomes" id="UP001634393">
    <property type="component" value="Unassembled WGS sequence"/>
</dbReference>
<evidence type="ECO:0000313" key="7">
    <source>
        <dbReference type="Proteomes" id="UP001634393"/>
    </source>
</evidence>
<protein>
    <recommendedName>
        <fullName evidence="5">SWIM-type domain-containing protein</fullName>
    </recommendedName>
</protein>
<dbReference type="InterPro" id="IPR018289">
    <property type="entry name" value="MULE_transposase_dom"/>
</dbReference>
<reference evidence="6 7" key="1">
    <citation type="submission" date="2024-12" db="EMBL/GenBank/DDBJ databases">
        <title>The unique morphological basis and parallel evolutionary history of personate flowers in Penstemon.</title>
        <authorList>
            <person name="Depatie T.H."/>
            <person name="Wessinger C.A."/>
        </authorList>
    </citation>
    <scope>NUCLEOTIDE SEQUENCE [LARGE SCALE GENOMIC DNA]</scope>
    <source>
        <strain evidence="6">WTNN_2</strain>
        <tissue evidence="6">Leaf</tissue>
    </source>
</reference>
<dbReference type="Pfam" id="PF03101">
    <property type="entry name" value="FAR1"/>
    <property type="match status" value="1"/>
</dbReference>
<proteinExistence type="predicted"/>
<dbReference type="AlphaFoldDB" id="A0ABD3U972"/>
<dbReference type="InterPro" id="IPR004330">
    <property type="entry name" value="FAR1_DNA_bnd_dom"/>
</dbReference>
<dbReference type="EMBL" id="JBJXBP010000002">
    <property type="protein sequence ID" value="KAL3844867.1"/>
    <property type="molecule type" value="Genomic_DNA"/>
</dbReference>
<evidence type="ECO:0000256" key="4">
    <source>
        <dbReference type="PROSITE-ProRule" id="PRU00325"/>
    </source>
</evidence>
<keyword evidence="2 4" id="KW-0863">Zinc-finger</keyword>
<feature type="domain" description="SWIM-type" evidence="5">
    <location>
        <begin position="581"/>
        <end position="619"/>
    </location>
</feature>